<proteinExistence type="predicted"/>
<dbReference type="PIRSF" id="PIRSF015268">
    <property type="entry name" value="Virulence_RhuM"/>
    <property type="match status" value="1"/>
</dbReference>
<evidence type="ECO:0000313" key="1">
    <source>
        <dbReference type="EMBL" id="MBU3876577.1"/>
    </source>
</evidence>
<dbReference type="PANTHER" id="PTHR35810">
    <property type="entry name" value="CYTOPLASMIC PROTEIN-RELATED"/>
    <property type="match status" value="1"/>
</dbReference>
<evidence type="ECO:0000313" key="2">
    <source>
        <dbReference type="Proteomes" id="UP000723714"/>
    </source>
</evidence>
<sequence length="344" mass="40426">MSKKKDEVTIHSSAAEYLTYVAAVGDSADSMEMRYEDENIWLTQKMMAQLYNVSVQNIGQHIKKVLDDGELAEDSVIKKYFITASDGKQYSTKHYNLQMIIAVGFKVNNDRAVRFRKWSGQIVKDYTIQGWTMDKERLKKGHMFTDEYFERQLQNIREIRLSERKFYQKITDLYATAFDYDKDAKTTRRFFQTVQNKMHWAVHRHTAAELIVERADAEKEHMGLNTWESAPDGKIVKADVSIAKNYLSDKEMSYMERIVSLYLDYAELQAERQIPMSMEDWAKRLDGFLEFNGNEILTDAGKISTEQAKLHAETEFEKYRIVQDRLFMSDYDRFLLELEEQTKG</sequence>
<dbReference type="Pfam" id="PF13310">
    <property type="entry name" value="Virulence_RhuM"/>
    <property type="match status" value="1"/>
</dbReference>
<name>A0ABS6D4R4_9FIRM</name>
<organism evidence="1 2">
    <name type="scientific">Faecalicatena faecalis</name>
    <dbReference type="NCBI Taxonomy" id="2726362"/>
    <lineage>
        <taxon>Bacteria</taxon>
        <taxon>Bacillati</taxon>
        <taxon>Bacillota</taxon>
        <taxon>Clostridia</taxon>
        <taxon>Lachnospirales</taxon>
        <taxon>Lachnospiraceae</taxon>
        <taxon>Faecalicatena</taxon>
    </lineage>
</organism>
<accession>A0ABS6D4R4</accession>
<reference evidence="1 2" key="1">
    <citation type="submission" date="2021-06" db="EMBL/GenBank/DDBJ databases">
        <title>Faecalicatena sp. nov. isolated from porcine feces.</title>
        <authorList>
            <person name="Oh B.S."/>
            <person name="Lee J.H."/>
        </authorList>
    </citation>
    <scope>NUCLEOTIDE SEQUENCE [LARGE SCALE GENOMIC DNA]</scope>
    <source>
        <strain evidence="1 2">AGMB00832</strain>
    </source>
</reference>
<gene>
    <name evidence="1" type="ORF">HGO97_012260</name>
</gene>
<dbReference type="InterPro" id="IPR011204">
    <property type="entry name" value="Virulence_RhuM-like"/>
</dbReference>
<keyword evidence="2" id="KW-1185">Reference proteome</keyword>
<dbReference type="RefSeq" id="WP_216242042.1">
    <property type="nucleotide sequence ID" value="NZ_JABACJ020000011.1"/>
</dbReference>
<dbReference type="EMBL" id="JABACJ020000011">
    <property type="protein sequence ID" value="MBU3876577.1"/>
    <property type="molecule type" value="Genomic_DNA"/>
</dbReference>
<protein>
    <submittedName>
        <fullName evidence="1">Virulence RhuM family protein</fullName>
    </submittedName>
</protein>
<dbReference type="PANTHER" id="PTHR35810:SF1">
    <property type="entry name" value="CYTOPLASMIC PROTEIN"/>
    <property type="match status" value="1"/>
</dbReference>
<dbReference type="Proteomes" id="UP000723714">
    <property type="component" value="Unassembled WGS sequence"/>
</dbReference>
<comment type="caution">
    <text evidence="1">The sequence shown here is derived from an EMBL/GenBank/DDBJ whole genome shotgun (WGS) entry which is preliminary data.</text>
</comment>